<comment type="caution">
    <text evidence="3">The sequence shown here is derived from an EMBL/GenBank/DDBJ whole genome shotgun (WGS) entry which is preliminary data.</text>
</comment>
<feature type="region of interest" description="Disordered" evidence="2">
    <location>
        <begin position="1"/>
        <end position="23"/>
    </location>
</feature>
<keyword evidence="4" id="KW-1185">Reference proteome</keyword>
<protein>
    <recommendedName>
        <fullName evidence="5">LURP-one-related family protein</fullName>
    </recommendedName>
</protein>
<evidence type="ECO:0000313" key="3">
    <source>
        <dbReference type="EMBL" id="MVQ50557.1"/>
    </source>
</evidence>
<evidence type="ECO:0000256" key="2">
    <source>
        <dbReference type="SAM" id="MobiDB-lite"/>
    </source>
</evidence>
<dbReference type="EMBL" id="WSEK01000004">
    <property type="protein sequence ID" value="MVQ50557.1"/>
    <property type="molecule type" value="Genomic_DNA"/>
</dbReference>
<dbReference type="SUPFAM" id="SSF54518">
    <property type="entry name" value="Tubby C-terminal domain-like"/>
    <property type="match status" value="1"/>
</dbReference>
<dbReference type="PANTHER" id="PTHR31087">
    <property type="match status" value="1"/>
</dbReference>
<sequence>MGLRDRRQDRREERREERRGGSGTTYRMREKLFSIGDDYWIEDEQGQRVFKVNGKALRVRETLVIEDPSGQELLKIQERMLSIRDTMTIESAGGETVATVKKAMISPLRERFKVDVAGGEGLDVQGNIVDHEYEIERDGHKIAEVSKKWFRIADTYGVEVAAGEDPALVLAIAVVVDSMSHDVG</sequence>
<accession>A0A6L6XV55</accession>
<dbReference type="RefSeq" id="WP_157343661.1">
    <property type="nucleotide sequence ID" value="NZ_WSEK01000004.1"/>
</dbReference>
<dbReference type="InterPro" id="IPR025659">
    <property type="entry name" value="Tubby-like_C"/>
</dbReference>
<name>A0A6L6XV55_9ACTN</name>
<evidence type="ECO:0008006" key="5">
    <source>
        <dbReference type="Google" id="ProtNLM"/>
    </source>
</evidence>
<feature type="compositionally biased region" description="Basic and acidic residues" evidence="2">
    <location>
        <begin position="1"/>
        <end position="20"/>
    </location>
</feature>
<comment type="similarity">
    <text evidence="1">Belongs to the LOR family.</text>
</comment>
<proteinExistence type="inferred from homology"/>
<gene>
    <name evidence="3" type="ORF">GON03_15325</name>
</gene>
<evidence type="ECO:0000256" key="1">
    <source>
        <dbReference type="ARBA" id="ARBA00005437"/>
    </source>
</evidence>
<dbReference type="Proteomes" id="UP000473525">
    <property type="component" value="Unassembled WGS sequence"/>
</dbReference>
<dbReference type="PANTHER" id="PTHR31087:SF161">
    <property type="entry name" value="TUBBY C 2 FAMILY PROTEIN"/>
    <property type="match status" value="1"/>
</dbReference>
<evidence type="ECO:0000313" key="4">
    <source>
        <dbReference type="Proteomes" id="UP000473525"/>
    </source>
</evidence>
<dbReference type="AlphaFoldDB" id="A0A6L6XV55"/>
<dbReference type="Gene3D" id="2.40.160.200">
    <property type="entry name" value="LURP1-related"/>
    <property type="match status" value="1"/>
</dbReference>
<reference evidence="3 4" key="1">
    <citation type="submission" date="2019-12" db="EMBL/GenBank/DDBJ databases">
        <authorList>
            <person name="Huq M.A."/>
        </authorList>
    </citation>
    <scope>NUCLEOTIDE SEQUENCE [LARGE SCALE GENOMIC DNA]</scope>
    <source>
        <strain evidence="3 4">MAH-18</strain>
    </source>
</reference>
<dbReference type="InterPro" id="IPR007612">
    <property type="entry name" value="LOR"/>
</dbReference>
<dbReference type="Pfam" id="PF04525">
    <property type="entry name" value="LOR"/>
    <property type="match status" value="1"/>
</dbReference>
<organism evidence="3 4">
    <name type="scientific">Nocardioides agri</name>
    <dbReference type="NCBI Taxonomy" id="2682843"/>
    <lineage>
        <taxon>Bacteria</taxon>
        <taxon>Bacillati</taxon>
        <taxon>Actinomycetota</taxon>
        <taxon>Actinomycetes</taxon>
        <taxon>Propionibacteriales</taxon>
        <taxon>Nocardioidaceae</taxon>
        <taxon>Nocardioides</taxon>
    </lineage>
</organism>
<dbReference type="InterPro" id="IPR038595">
    <property type="entry name" value="LOR_sf"/>
</dbReference>